<dbReference type="GO" id="GO:0016853">
    <property type="term" value="F:isomerase activity"/>
    <property type="evidence" value="ECO:0007669"/>
    <property type="project" value="InterPro"/>
</dbReference>
<dbReference type="EMBL" id="BOVK01000012">
    <property type="protein sequence ID" value="GIQ68092.1"/>
    <property type="molecule type" value="Genomic_DNA"/>
</dbReference>
<dbReference type="Gene3D" id="2.70.98.10">
    <property type="match status" value="1"/>
</dbReference>
<dbReference type="InterPro" id="IPR014718">
    <property type="entry name" value="GH-type_carb-bd"/>
</dbReference>
<dbReference type="CDD" id="cd01081">
    <property type="entry name" value="Aldose_epim"/>
    <property type="match status" value="1"/>
</dbReference>
<dbReference type="InterPro" id="IPR008183">
    <property type="entry name" value="Aldose_1/G6P_1-epimerase"/>
</dbReference>
<sequence>MDYFSGGVYIVNKPTAYQGEYQGEPAIWLTSGRYEAAVLPNIGANMIAFRDKEQGYAFLHEPTPEEFESFKERPILHGIPILYPPNRYEDGKMVWEGQEYTLPINEEDTNNHIHGFIHYIPWQVESFAADERTSHVTLALRVDEKHEVYRYLPHSFTLRLRYTLSEHGLHQQVTVRNEGATRMPWLLAFHTAINAPFAPGSQATDYRMKVTIGDRYEMSKRMLPTGSMQPLSEEEQAMKQDGVYPFYAPMDNHYTAATQDGRNRMELTDTRTGATLVYDAGSAYKHWMIYNNGGKEGFFCPEPQINLVNAPNVKGMPAEQIGLIGLEPGEIWEETSRLYVK</sequence>
<evidence type="ECO:0000313" key="1">
    <source>
        <dbReference type="EMBL" id="GIQ68092.1"/>
    </source>
</evidence>
<comment type="caution">
    <text evidence="1">The sequence shown here is derived from an EMBL/GenBank/DDBJ whole genome shotgun (WGS) entry which is preliminary data.</text>
</comment>
<dbReference type="GO" id="GO:0005975">
    <property type="term" value="P:carbohydrate metabolic process"/>
    <property type="evidence" value="ECO:0007669"/>
    <property type="project" value="InterPro"/>
</dbReference>
<proteinExistence type="predicted"/>
<dbReference type="GO" id="GO:0030246">
    <property type="term" value="F:carbohydrate binding"/>
    <property type="evidence" value="ECO:0007669"/>
    <property type="project" value="InterPro"/>
</dbReference>
<protein>
    <submittedName>
        <fullName evidence="1">Aldose 1-epimerase</fullName>
    </submittedName>
</protein>
<reference evidence="1" key="1">
    <citation type="submission" date="2021-04" db="EMBL/GenBank/DDBJ databases">
        <title>Draft genome sequence of Xylanibacillus composti strain K13.</title>
        <authorList>
            <person name="Uke A."/>
            <person name="Chhe C."/>
            <person name="Baramee S."/>
            <person name="Kosugi A."/>
        </authorList>
    </citation>
    <scope>NUCLEOTIDE SEQUENCE</scope>
    <source>
        <strain evidence="1">K13</strain>
    </source>
</reference>
<dbReference type="InterPro" id="IPR011013">
    <property type="entry name" value="Gal_mutarotase_sf_dom"/>
</dbReference>
<organism evidence="1 2">
    <name type="scientific">Xylanibacillus composti</name>
    <dbReference type="NCBI Taxonomy" id="1572762"/>
    <lineage>
        <taxon>Bacteria</taxon>
        <taxon>Bacillati</taxon>
        <taxon>Bacillota</taxon>
        <taxon>Bacilli</taxon>
        <taxon>Bacillales</taxon>
        <taxon>Paenibacillaceae</taxon>
        <taxon>Xylanibacillus</taxon>
    </lineage>
</organism>
<keyword evidence="2" id="KW-1185">Reference proteome</keyword>
<gene>
    <name evidence="1" type="primary">galM</name>
    <name evidence="1" type="ORF">XYCOK13_09160</name>
</gene>
<dbReference type="Pfam" id="PF01263">
    <property type="entry name" value="Aldose_epim"/>
    <property type="match status" value="1"/>
</dbReference>
<name>A0A8J4M1Q7_9BACL</name>
<dbReference type="AlphaFoldDB" id="A0A8J4M1Q7"/>
<dbReference type="SUPFAM" id="SSF74650">
    <property type="entry name" value="Galactose mutarotase-like"/>
    <property type="match status" value="1"/>
</dbReference>
<accession>A0A8J4M1Q7</accession>
<evidence type="ECO:0000313" key="2">
    <source>
        <dbReference type="Proteomes" id="UP000677918"/>
    </source>
</evidence>
<dbReference type="Proteomes" id="UP000677918">
    <property type="component" value="Unassembled WGS sequence"/>
</dbReference>